<dbReference type="EMBL" id="JAAXPC010000019">
    <property type="protein sequence ID" value="NKY04559.1"/>
    <property type="molecule type" value="Genomic_DNA"/>
</dbReference>
<accession>A0A846WSH6</accession>
<reference evidence="2 3" key="1">
    <citation type="submission" date="2020-04" db="EMBL/GenBank/DDBJ databases">
        <title>MicrobeNet Type strains.</title>
        <authorList>
            <person name="Nicholson A.C."/>
        </authorList>
    </citation>
    <scope>NUCLEOTIDE SEQUENCE [LARGE SCALE GENOMIC DNA]</scope>
    <source>
        <strain evidence="2 3">ATCC BAA-14</strain>
    </source>
</reference>
<sequence>MTMPLSGSPLPRGERTDAEQLPSAIAIPDGYNPRRLPILVAPRDDETAPSWLRRFGHRYGLTARALLRELGIPTSAWSPTRVSAHIAEHSDLIVDTVGLPDERARYLRAGLISEAVSAFRTHWERYGKSSESMPLDPSYCPECLAQQGYWNSTWSLPLHRVCVEHAILMPTNCPRCAETPWAGTSWPNSTDPNWACPQRDNRPRTPRTRHAYCGHDLRDVEFRRVAPEIVEAQVWILELARGASEPSTNSFGGQRFSTREYFDAALTLGKPIMSCQAASDPDAACLEQLLKVKSILCEEDVHAAHSLAVEQSVLTPGTWLLRDGRDLPRSRTNAVIGHLAITPLAEKLSPTAQLTFRVASGCARYPTAHEIPGNHIPLSSIPQVHWTGFRDYTTAKDRAVLSMLLARSGTARPWGHIAFALGLPHEFSRYPPLLIRQIKRSGDWTDTLDQIENQTRELLTGPPPIDYHRRRLQLANPDLTISIARILSTSRTFRAVTPHALAVAIWEVYTGGAAEFATESLYSEDSNDGDLSSARNLVREQWSTIRSNSLLPDLGFGEEPLEWRPP</sequence>
<dbReference type="Proteomes" id="UP000563898">
    <property type="component" value="Unassembled WGS sequence"/>
</dbReference>
<name>A0A846WSH6_9ACTN</name>
<dbReference type="InterPro" id="IPR009492">
    <property type="entry name" value="TniQ"/>
</dbReference>
<evidence type="ECO:0000259" key="1">
    <source>
        <dbReference type="Pfam" id="PF06527"/>
    </source>
</evidence>
<evidence type="ECO:0000313" key="3">
    <source>
        <dbReference type="Proteomes" id="UP000563898"/>
    </source>
</evidence>
<proteinExistence type="predicted"/>
<evidence type="ECO:0000313" key="2">
    <source>
        <dbReference type="EMBL" id="NKY04559.1"/>
    </source>
</evidence>
<protein>
    <submittedName>
        <fullName evidence="2">TniQ family protein</fullName>
    </submittedName>
</protein>
<dbReference type="Pfam" id="PF06527">
    <property type="entry name" value="TniQ"/>
    <property type="match status" value="1"/>
</dbReference>
<organism evidence="2 3">
    <name type="scientific">Gordonia polyisoprenivorans</name>
    <dbReference type="NCBI Taxonomy" id="84595"/>
    <lineage>
        <taxon>Bacteria</taxon>
        <taxon>Bacillati</taxon>
        <taxon>Actinomycetota</taxon>
        <taxon>Actinomycetes</taxon>
        <taxon>Mycobacteriales</taxon>
        <taxon>Gordoniaceae</taxon>
        <taxon>Gordonia</taxon>
    </lineage>
</organism>
<gene>
    <name evidence="2" type="ORF">HGA05_23605</name>
</gene>
<dbReference type="AlphaFoldDB" id="A0A846WSH6"/>
<comment type="caution">
    <text evidence="2">The sequence shown here is derived from an EMBL/GenBank/DDBJ whole genome shotgun (WGS) entry which is preliminary data.</text>
</comment>
<feature type="domain" description="TniQ" evidence="1">
    <location>
        <begin position="37"/>
        <end position="167"/>
    </location>
</feature>